<dbReference type="EMBL" id="JGZP01000011">
    <property type="protein sequence ID" value="KFI97844.1"/>
    <property type="molecule type" value="Genomic_DNA"/>
</dbReference>
<dbReference type="STRING" id="762211.BSTEL_0655"/>
<protein>
    <submittedName>
        <fullName evidence="1">Endodeoxyribonuclease RusA family protein</fullName>
    </submittedName>
</protein>
<dbReference type="GO" id="GO:0006310">
    <property type="term" value="P:DNA recombination"/>
    <property type="evidence" value="ECO:0007669"/>
    <property type="project" value="InterPro"/>
</dbReference>
<keyword evidence="2" id="KW-1185">Reference proteome</keyword>
<accession>A0A087DQP4</accession>
<organism evidence="1 2">
    <name type="scientific">Bifidobacterium stellenboschense</name>
    <dbReference type="NCBI Taxonomy" id="762211"/>
    <lineage>
        <taxon>Bacteria</taxon>
        <taxon>Bacillati</taxon>
        <taxon>Actinomycetota</taxon>
        <taxon>Actinomycetes</taxon>
        <taxon>Bifidobacteriales</taxon>
        <taxon>Bifidobacteriaceae</taxon>
        <taxon>Bifidobacterium</taxon>
    </lineage>
</organism>
<reference evidence="1 2" key="1">
    <citation type="submission" date="2014-03" db="EMBL/GenBank/DDBJ databases">
        <title>Genomics of Bifidobacteria.</title>
        <authorList>
            <person name="Ventura M."/>
            <person name="Milani C."/>
            <person name="Lugli G.A."/>
        </authorList>
    </citation>
    <scope>NUCLEOTIDE SEQUENCE [LARGE SCALE GENOMIC DNA]</scope>
    <source>
        <strain evidence="1 2">DSM 23968</strain>
    </source>
</reference>
<dbReference type="Proteomes" id="UP000029004">
    <property type="component" value="Unassembled WGS sequence"/>
</dbReference>
<gene>
    <name evidence="1" type="ORF">BSTEL_0655</name>
</gene>
<sequence length="210" mass="22618">MSGTDNGGRALDLVIPGTPITKGSVTPYTGGRGKALNVDRRTGEWEERVRVIALAALHRAGLEPYDCPVEIRGELRMPSPRAPRFPLPATQAAKRAGGGDLDKLLRALGDGLQRVNSRHLGKCRDGVLADDSRIVRWDVAKLYAAPMRPAGAYLTIIPVTDPVLFDLDHMWRPMTPEGDMQLSAASPVNGDGTVSVSRLASLHHLDGGMR</sequence>
<name>A0A087DQP4_9BIFI</name>
<dbReference type="RefSeq" id="WP_034527645.1">
    <property type="nucleotide sequence ID" value="NZ_JGZP01000011.1"/>
</dbReference>
<dbReference type="InterPro" id="IPR036614">
    <property type="entry name" value="RusA-like_sf"/>
</dbReference>
<dbReference type="GO" id="GO:0006281">
    <property type="term" value="P:DNA repair"/>
    <property type="evidence" value="ECO:0007669"/>
    <property type="project" value="InterPro"/>
</dbReference>
<dbReference type="OrthoDB" id="3732467at2"/>
<dbReference type="AlphaFoldDB" id="A0A087DQP4"/>
<evidence type="ECO:0000313" key="1">
    <source>
        <dbReference type="EMBL" id="KFI97844.1"/>
    </source>
</evidence>
<comment type="caution">
    <text evidence="1">The sequence shown here is derived from an EMBL/GenBank/DDBJ whole genome shotgun (WGS) entry which is preliminary data.</text>
</comment>
<proteinExistence type="predicted"/>
<dbReference type="GO" id="GO:0000287">
    <property type="term" value="F:magnesium ion binding"/>
    <property type="evidence" value="ECO:0007669"/>
    <property type="project" value="InterPro"/>
</dbReference>
<evidence type="ECO:0000313" key="2">
    <source>
        <dbReference type="Proteomes" id="UP000029004"/>
    </source>
</evidence>
<dbReference type="Gene3D" id="3.30.1330.70">
    <property type="entry name" value="Holliday junction resolvase RusA"/>
    <property type="match status" value="1"/>
</dbReference>